<proteinExistence type="predicted"/>
<evidence type="ECO:0000313" key="3">
    <source>
        <dbReference type="Proteomes" id="UP001341840"/>
    </source>
</evidence>
<accession>A0ABU6XL26</accession>
<gene>
    <name evidence="2" type="ORF">PIB30_058941</name>
</gene>
<name>A0ABU6XL26_9FABA</name>
<evidence type="ECO:0000313" key="2">
    <source>
        <dbReference type="EMBL" id="MED6197683.1"/>
    </source>
</evidence>
<dbReference type="EMBL" id="JASCZI010211950">
    <property type="protein sequence ID" value="MED6197683.1"/>
    <property type="molecule type" value="Genomic_DNA"/>
</dbReference>
<dbReference type="Proteomes" id="UP001341840">
    <property type="component" value="Unassembled WGS sequence"/>
</dbReference>
<feature type="compositionally biased region" description="Basic and acidic residues" evidence="1">
    <location>
        <begin position="38"/>
        <end position="56"/>
    </location>
</feature>
<comment type="caution">
    <text evidence="2">The sequence shown here is derived from an EMBL/GenBank/DDBJ whole genome shotgun (WGS) entry which is preliminary data.</text>
</comment>
<keyword evidence="3" id="KW-1185">Reference proteome</keyword>
<feature type="non-terminal residue" evidence="2">
    <location>
        <position position="77"/>
    </location>
</feature>
<feature type="compositionally biased region" description="Basic and acidic residues" evidence="1">
    <location>
        <begin position="10"/>
        <end position="26"/>
    </location>
</feature>
<sequence length="77" mass="8444">CDSGRGNPHATRDKVLDGAVVGKEDEGSTEVCVARESGVIEEKGWATAQKSEELEKSGWWSRNGGETKQRGKQQRKQ</sequence>
<reference evidence="2 3" key="1">
    <citation type="journal article" date="2023" name="Plants (Basel)">
        <title>Bridging the Gap: Combining Genomics and Transcriptomics Approaches to Understand Stylosanthes scabra, an Orphan Legume from the Brazilian Caatinga.</title>
        <authorList>
            <person name="Ferreira-Neto J.R.C."/>
            <person name="da Silva M.D."/>
            <person name="Binneck E."/>
            <person name="de Melo N.F."/>
            <person name="da Silva R.H."/>
            <person name="de Melo A.L.T.M."/>
            <person name="Pandolfi V."/>
            <person name="Bustamante F.O."/>
            <person name="Brasileiro-Vidal A.C."/>
            <person name="Benko-Iseppon A.M."/>
        </authorList>
    </citation>
    <scope>NUCLEOTIDE SEQUENCE [LARGE SCALE GENOMIC DNA]</scope>
    <source>
        <tissue evidence="2">Leaves</tissue>
    </source>
</reference>
<feature type="region of interest" description="Disordered" evidence="1">
    <location>
        <begin position="1"/>
        <end position="77"/>
    </location>
</feature>
<organism evidence="2 3">
    <name type="scientific">Stylosanthes scabra</name>
    <dbReference type="NCBI Taxonomy" id="79078"/>
    <lineage>
        <taxon>Eukaryota</taxon>
        <taxon>Viridiplantae</taxon>
        <taxon>Streptophyta</taxon>
        <taxon>Embryophyta</taxon>
        <taxon>Tracheophyta</taxon>
        <taxon>Spermatophyta</taxon>
        <taxon>Magnoliopsida</taxon>
        <taxon>eudicotyledons</taxon>
        <taxon>Gunneridae</taxon>
        <taxon>Pentapetalae</taxon>
        <taxon>rosids</taxon>
        <taxon>fabids</taxon>
        <taxon>Fabales</taxon>
        <taxon>Fabaceae</taxon>
        <taxon>Papilionoideae</taxon>
        <taxon>50 kb inversion clade</taxon>
        <taxon>dalbergioids sensu lato</taxon>
        <taxon>Dalbergieae</taxon>
        <taxon>Pterocarpus clade</taxon>
        <taxon>Stylosanthes</taxon>
    </lineage>
</organism>
<evidence type="ECO:0000256" key="1">
    <source>
        <dbReference type="SAM" id="MobiDB-lite"/>
    </source>
</evidence>
<protein>
    <submittedName>
        <fullName evidence="2">Uncharacterized protein</fullName>
    </submittedName>
</protein>
<feature type="non-terminal residue" evidence="2">
    <location>
        <position position="1"/>
    </location>
</feature>